<dbReference type="InterPro" id="IPR014710">
    <property type="entry name" value="RmlC-like_jellyroll"/>
</dbReference>
<organism evidence="5 6">
    <name type="scientific">Fusobacterium hominis</name>
    <dbReference type="NCBI Taxonomy" id="2764326"/>
    <lineage>
        <taxon>Bacteria</taxon>
        <taxon>Fusobacteriati</taxon>
        <taxon>Fusobacteriota</taxon>
        <taxon>Fusobacteriia</taxon>
        <taxon>Fusobacteriales</taxon>
        <taxon>Fusobacteriaceae</taxon>
        <taxon>Fusobacterium</taxon>
    </lineage>
</organism>
<reference evidence="5 6" key="1">
    <citation type="submission" date="2020-08" db="EMBL/GenBank/DDBJ databases">
        <authorList>
            <person name="Liu C."/>
            <person name="Sun Q."/>
        </authorList>
    </citation>
    <scope>NUCLEOTIDE SEQUENCE [LARGE SCALE GENOMIC DNA]</scope>
    <source>
        <strain evidence="5 6">NSJ-57</strain>
    </source>
</reference>
<name>A0A7G9GZM0_9FUSO</name>
<evidence type="ECO:0000313" key="6">
    <source>
        <dbReference type="Proteomes" id="UP000515913"/>
    </source>
</evidence>
<dbReference type="Pfam" id="PF07883">
    <property type="entry name" value="Cupin_2"/>
    <property type="match status" value="1"/>
</dbReference>
<dbReference type="InterPro" id="IPR011051">
    <property type="entry name" value="RmlC_Cupin_sf"/>
</dbReference>
<dbReference type="GO" id="GO:0003700">
    <property type="term" value="F:DNA-binding transcription factor activity"/>
    <property type="evidence" value="ECO:0007669"/>
    <property type="project" value="TreeGrafter"/>
</dbReference>
<evidence type="ECO:0000259" key="4">
    <source>
        <dbReference type="Pfam" id="PF07883"/>
    </source>
</evidence>
<dbReference type="GO" id="GO:0003677">
    <property type="term" value="F:DNA binding"/>
    <property type="evidence" value="ECO:0007669"/>
    <property type="project" value="UniProtKB-KW"/>
</dbReference>
<sequence length="135" mass="15818">MEVVNIWKICTILKVSFSFFIDDEEELTIVDEKNISPILESNDLMKLYPIFPFDHNKKFEILTIELKPGCNHISQPHNSEVEEYIIIDDGVLELTVENQTFTLSKGQSIKFLANKVYVYKNTHNTTTRFHNVIFY</sequence>
<dbReference type="Proteomes" id="UP000515913">
    <property type="component" value="Chromosome"/>
</dbReference>
<dbReference type="InterPro" id="IPR013096">
    <property type="entry name" value="Cupin_2"/>
</dbReference>
<evidence type="ECO:0000256" key="2">
    <source>
        <dbReference type="ARBA" id="ARBA00023125"/>
    </source>
</evidence>
<proteinExistence type="predicted"/>
<protein>
    <submittedName>
        <fullName evidence="5">Cupin domain-containing protein</fullName>
    </submittedName>
</protein>
<gene>
    <name evidence="5" type="ORF">H9Q81_08785</name>
</gene>
<accession>A0A7G9GZM0</accession>
<keyword evidence="1" id="KW-0805">Transcription regulation</keyword>
<keyword evidence="2" id="KW-0238">DNA-binding</keyword>
<keyword evidence="6" id="KW-1185">Reference proteome</keyword>
<dbReference type="InterPro" id="IPR050807">
    <property type="entry name" value="TransReg_Diox_bact_type"/>
</dbReference>
<dbReference type="PANTHER" id="PTHR46797">
    <property type="entry name" value="HTH-TYPE TRANSCRIPTIONAL REGULATOR"/>
    <property type="match status" value="1"/>
</dbReference>
<feature type="domain" description="Cupin type-2" evidence="4">
    <location>
        <begin position="64"/>
        <end position="132"/>
    </location>
</feature>
<dbReference type="SUPFAM" id="SSF51182">
    <property type="entry name" value="RmlC-like cupins"/>
    <property type="match status" value="1"/>
</dbReference>
<dbReference type="AlphaFoldDB" id="A0A7G9GZM0"/>
<dbReference type="EMBL" id="CP060637">
    <property type="protein sequence ID" value="QNM16252.1"/>
    <property type="molecule type" value="Genomic_DNA"/>
</dbReference>
<dbReference type="GO" id="GO:0005829">
    <property type="term" value="C:cytosol"/>
    <property type="evidence" value="ECO:0007669"/>
    <property type="project" value="TreeGrafter"/>
</dbReference>
<dbReference type="Gene3D" id="2.60.120.10">
    <property type="entry name" value="Jelly Rolls"/>
    <property type="match status" value="1"/>
</dbReference>
<dbReference type="KEGG" id="fho:H9Q81_08785"/>
<evidence type="ECO:0000256" key="1">
    <source>
        <dbReference type="ARBA" id="ARBA00023015"/>
    </source>
</evidence>
<keyword evidence="3" id="KW-0804">Transcription</keyword>
<evidence type="ECO:0000313" key="5">
    <source>
        <dbReference type="EMBL" id="QNM16252.1"/>
    </source>
</evidence>
<dbReference type="PANTHER" id="PTHR46797:SF23">
    <property type="entry name" value="HTH-TYPE TRANSCRIPTIONAL REGULATOR SUTR"/>
    <property type="match status" value="1"/>
</dbReference>
<evidence type="ECO:0000256" key="3">
    <source>
        <dbReference type="ARBA" id="ARBA00023163"/>
    </source>
</evidence>
<dbReference type="CDD" id="cd02209">
    <property type="entry name" value="cupin_XRE_C"/>
    <property type="match status" value="1"/>
</dbReference>